<evidence type="ECO:0000256" key="1">
    <source>
        <dbReference type="ARBA" id="ARBA00022741"/>
    </source>
</evidence>
<dbReference type="PRINTS" id="PR00038">
    <property type="entry name" value="HTHLUXR"/>
</dbReference>
<name>A0A6I4P1E2_9MICO</name>
<dbReference type="Pfam" id="PF13191">
    <property type="entry name" value="AAA_16"/>
    <property type="match status" value="1"/>
</dbReference>
<dbReference type="GO" id="GO:0005737">
    <property type="term" value="C:cytoplasm"/>
    <property type="evidence" value="ECO:0007669"/>
    <property type="project" value="TreeGrafter"/>
</dbReference>
<accession>A0A6I4P1E2</accession>
<dbReference type="SMART" id="SM00421">
    <property type="entry name" value="HTH_LUXR"/>
    <property type="match status" value="1"/>
</dbReference>
<sequence>MSRCAWSAACPVIQYRHAFSEVPPNGNRPRSRAPPVSAVRVSGPGRATLFGRAAEVARLDEFVDRVVRGGGGTMVVRGPAGVGKSRLLGEAADAARSRDSSVISASGVEFEAEIGFAVLQIIVAPHLEHRSELPAGHAEALGVALGLHDGPTPRPLVLGSAVHSLLTLAAARRPILIVVDDLPWVDPASAGILAFLSRRLDGTRIGILIAHRSEDGPGVELPDAEVLDVGPLDEHPARQLLAARRPDLPAHLRARILDDASGNPLALVELSRGASDEHRRWPAVLPRTRTLPQRLLALFADRIDALPADARRALLTAALDARTGLRELRSIGITADDLEAAQRVGLVTIDTVRMSVVFTHPLMRAAVVERAEPADRRAAHGDLARALAAYPDRQAWHLADAATGPDDRIADELAALAHRLLRRGDASSSVRALIRAAHLSESRAVESSRLAEAAYLGAHVTGEIGQATQLLTRAEEASPESATSLLAATAGALTGINADGDVDSLHRLLVAAIEHGDHDWSSGNDQLVEAISALVLLCWWSGRPEFWEPLHRALERFGDDLPELLDVQSKAFPDTVRTGAAVRDRLAALIDTQQSVYEPQKMIRLQTSAVYLDLLGGCRAAAWRIVEDGRAGGAVRSSIGGYMHLCLDDFVTGRWEEARALADEGLAVSRDRGYDYIAWYFVFNQALIESVRGEPAEAFRLADEVTAITAARNALGGERFGHQARTLAAIAQGDWEAAFRHASALSPAGEFRAYTPHAMWVAFDLVEAALRTGRRAEAEAHVRAMDDVGLEHVSPRMALIAHGARSLVAEPEEAAAAFERAVSVPSAERWIFDLAKVRLAYGDRLRRGGESRAARPQLHLAHDAFERLGARAWTERANESLRAAYDPEVRGTATGEALTAQERAVVELAAQGLSNHDISVRLFLSPRTVGGHLYRAFPKLGVTSRAGLRDVLDRLDQ</sequence>
<dbReference type="GO" id="GO:0006355">
    <property type="term" value="P:regulation of DNA-templated transcription"/>
    <property type="evidence" value="ECO:0007669"/>
    <property type="project" value="InterPro"/>
</dbReference>
<evidence type="ECO:0000256" key="2">
    <source>
        <dbReference type="ARBA" id="ARBA00022840"/>
    </source>
</evidence>
<protein>
    <submittedName>
        <fullName evidence="4">AAA family ATPase</fullName>
    </submittedName>
</protein>
<dbReference type="InterPro" id="IPR016032">
    <property type="entry name" value="Sig_transdc_resp-reg_C-effctor"/>
</dbReference>
<dbReference type="PANTHER" id="PTHR16305">
    <property type="entry name" value="TESTICULAR SOLUBLE ADENYLYL CYCLASE"/>
    <property type="match status" value="1"/>
</dbReference>
<dbReference type="EMBL" id="WSTA01000013">
    <property type="protein sequence ID" value="MWB97839.1"/>
    <property type="molecule type" value="Genomic_DNA"/>
</dbReference>
<dbReference type="GO" id="GO:0004016">
    <property type="term" value="F:adenylate cyclase activity"/>
    <property type="evidence" value="ECO:0007669"/>
    <property type="project" value="TreeGrafter"/>
</dbReference>
<keyword evidence="5" id="KW-1185">Reference proteome</keyword>
<dbReference type="InterPro" id="IPR041664">
    <property type="entry name" value="AAA_16"/>
</dbReference>
<dbReference type="PROSITE" id="PS00622">
    <property type="entry name" value="HTH_LUXR_1"/>
    <property type="match status" value="1"/>
</dbReference>
<organism evidence="4 5">
    <name type="scientific">Agromyces seonyuensis</name>
    <dbReference type="NCBI Taxonomy" id="2662446"/>
    <lineage>
        <taxon>Bacteria</taxon>
        <taxon>Bacillati</taxon>
        <taxon>Actinomycetota</taxon>
        <taxon>Actinomycetes</taxon>
        <taxon>Micrococcales</taxon>
        <taxon>Microbacteriaceae</taxon>
        <taxon>Agromyces</taxon>
    </lineage>
</organism>
<comment type="caution">
    <text evidence="4">The sequence shown here is derived from an EMBL/GenBank/DDBJ whole genome shotgun (WGS) entry which is preliminary data.</text>
</comment>
<dbReference type="SUPFAM" id="SSF52540">
    <property type="entry name" value="P-loop containing nucleoside triphosphate hydrolases"/>
    <property type="match status" value="1"/>
</dbReference>
<dbReference type="InterPro" id="IPR000792">
    <property type="entry name" value="Tscrpt_reg_LuxR_C"/>
</dbReference>
<feature type="domain" description="HTH luxR-type" evidence="3">
    <location>
        <begin position="891"/>
        <end position="956"/>
    </location>
</feature>
<dbReference type="Gene3D" id="1.10.10.10">
    <property type="entry name" value="Winged helix-like DNA-binding domain superfamily/Winged helix DNA-binding domain"/>
    <property type="match status" value="1"/>
</dbReference>
<evidence type="ECO:0000259" key="3">
    <source>
        <dbReference type="PROSITE" id="PS50043"/>
    </source>
</evidence>
<keyword evidence="2" id="KW-0067">ATP-binding</keyword>
<dbReference type="AlphaFoldDB" id="A0A6I4P1E2"/>
<dbReference type="InterPro" id="IPR036388">
    <property type="entry name" value="WH-like_DNA-bd_sf"/>
</dbReference>
<keyword evidence="1" id="KW-0547">Nucleotide-binding</keyword>
<dbReference type="Proteomes" id="UP000438182">
    <property type="component" value="Unassembled WGS sequence"/>
</dbReference>
<reference evidence="4 5" key="1">
    <citation type="submission" date="2019-12" db="EMBL/GenBank/DDBJ databases">
        <authorList>
            <person name="Kim Y.S."/>
        </authorList>
    </citation>
    <scope>NUCLEOTIDE SEQUENCE [LARGE SCALE GENOMIC DNA]</scope>
    <source>
        <strain evidence="4 5">MMS17-SY077</strain>
    </source>
</reference>
<dbReference type="PROSITE" id="PS50043">
    <property type="entry name" value="HTH_LUXR_2"/>
    <property type="match status" value="1"/>
</dbReference>
<evidence type="ECO:0000313" key="4">
    <source>
        <dbReference type="EMBL" id="MWB97839.1"/>
    </source>
</evidence>
<dbReference type="GO" id="GO:0003677">
    <property type="term" value="F:DNA binding"/>
    <property type="evidence" value="ECO:0007669"/>
    <property type="project" value="InterPro"/>
</dbReference>
<dbReference type="InterPro" id="IPR027417">
    <property type="entry name" value="P-loop_NTPase"/>
</dbReference>
<dbReference type="PANTHER" id="PTHR16305:SF35">
    <property type="entry name" value="TRANSCRIPTIONAL ACTIVATOR DOMAIN"/>
    <property type="match status" value="1"/>
</dbReference>
<dbReference type="Pfam" id="PF00196">
    <property type="entry name" value="GerE"/>
    <property type="match status" value="1"/>
</dbReference>
<dbReference type="CDD" id="cd06170">
    <property type="entry name" value="LuxR_C_like"/>
    <property type="match status" value="1"/>
</dbReference>
<gene>
    <name evidence="4" type="ORF">GB864_04635</name>
</gene>
<dbReference type="GO" id="GO:0005524">
    <property type="term" value="F:ATP binding"/>
    <property type="evidence" value="ECO:0007669"/>
    <property type="project" value="UniProtKB-KW"/>
</dbReference>
<dbReference type="SUPFAM" id="SSF46894">
    <property type="entry name" value="C-terminal effector domain of the bipartite response regulators"/>
    <property type="match status" value="1"/>
</dbReference>
<proteinExistence type="predicted"/>
<evidence type="ECO:0000313" key="5">
    <source>
        <dbReference type="Proteomes" id="UP000438182"/>
    </source>
</evidence>